<reference evidence="2" key="1">
    <citation type="submission" date="2022-11" db="UniProtKB">
        <authorList>
            <consortium name="WormBaseParasite"/>
        </authorList>
    </citation>
    <scope>IDENTIFICATION</scope>
</reference>
<protein>
    <submittedName>
        <fullName evidence="2">Uncharacterized protein</fullName>
    </submittedName>
</protein>
<evidence type="ECO:0000313" key="2">
    <source>
        <dbReference type="WBParaSite" id="ES5_v2.g8831.t1"/>
    </source>
</evidence>
<accession>A0AC34GV71</accession>
<evidence type="ECO:0000313" key="1">
    <source>
        <dbReference type="Proteomes" id="UP000887579"/>
    </source>
</evidence>
<dbReference type="Proteomes" id="UP000887579">
    <property type="component" value="Unplaced"/>
</dbReference>
<sequence length="80" mass="8768">MVLCTTFIELTPFIGAQIFFMLTGLQLQKYIGPYGFAASTINITLSAGIYYKAFKKSVGTIIQTKVVTVVTSSHVTTLNR</sequence>
<dbReference type="WBParaSite" id="ES5_v2.g8831.t1">
    <property type="protein sequence ID" value="ES5_v2.g8831.t1"/>
    <property type="gene ID" value="ES5_v2.g8831"/>
</dbReference>
<name>A0AC34GV71_9BILA</name>
<organism evidence="1 2">
    <name type="scientific">Panagrolaimus sp. ES5</name>
    <dbReference type="NCBI Taxonomy" id="591445"/>
    <lineage>
        <taxon>Eukaryota</taxon>
        <taxon>Metazoa</taxon>
        <taxon>Ecdysozoa</taxon>
        <taxon>Nematoda</taxon>
        <taxon>Chromadorea</taxon>
        <taxon>Rhabditida</taxon>
        <taxon>Tylenchina</taxon>
        <taxon>Panagrolaimomorpha</taxon>
        <taxon>Panagrolaimoidea</taxon>
        <taxon>Panagrolaimidae</taxon>
        <taxon>Panagrolaimus</taxon>
    </lineage>
</organism>
<proteinExistence type="predicted"/>